<dbReference type="Gene3D" id="3.40.50.620">
    <property type="entry name" value="HUPs"/>
    <property type="match status" value="1"/>
</dbReference>
<dbReference type="AlphaFoldDB" id="X1GNA4"/>
<dbReference type="SUPFAM" id="SSF52402">
    <property type="entry name" value="Adenine nucleotide alpha hydrolases-like"/>
    <property type="match status" value="1"/>
</dbReference>
<organism evidence="1">
    <name type="scientific">marine sediment metagenome</name>
    <dbReference type="NCBI Taxonomy" id="412755"/>
    <lineage>
        <taxon>unclassified sequences</taxon>
        <taxon>metagenomes</taxon>
        <taxon>ecological metagenomes</taxon>
    </lineage>
</organism>
<comment type="caution">
    <text evidence="1">The sequence shown here is derived from an EMBL/GenBank/DDBJ whole genome shotgun (WGS) entry which is preliminary data.</text>
</comment>
<protein>
    <submittedName>
        <fullName evidence="1">Uncharacterized protein</fullName>
    </submittedName>
</protein>
<accession>X1GNA4</accession>
<gene>
    <name evidence="1" type="ORF">S03H2_34922</name>
</gene>
<sequence>LSLAIKKILEELKKDEKYIVICGSQAIDGDTGQVGPELPFSYFS</sequence>
<proteinExistence type="predicted"/>
<dbReference type="EMBL" id="BARU01021330">
    <property type="protein sequence ID" value="GAH59386.1"/>
    <property type="molecule type" value="Genomic_DNA"/>
</dbReference>
<reference evidence="1" key="1">
    <citation type="journal article" date="2014" name="Front. Microbiol.">
        <title>High frequency of phylogenetically diverse reductive dehalogenase-homologous genes in deep subseafloor sedimentary metagenomes.</title>
        <authorList>
            <person name="Kawai M."/>
            <person name="Futagami T."/>
            <person name="Toyoda A."/>
            <person name="Takaki Y."/>
            <person name="Nishi S."/>
            <person name="Hori S."/>
            <person name="Arai W."/>
            <person name="Tsubouchi T."/>
            <person name="Morono Y."/>
            <person name="Uchiyama I."/>
            <person name="Ito T."/>
            <person name="Fujiyama A."/>
            <person name="Inagaki F."/>
            <person name="Takami H."/>
        </authorList>
    </citation>
    <scope>NUCLEOTIDE SEQUENCE</scope>
    <source>
        <strain evidence="1">Expedition CK06-06</strain>
    </source>
</reference>
<dbReference type="InterPro" id="IPR014729">
    <property type="entry name" value="Rossmann-like_a/b/a_fold"/>
</dbReference>
<evidence type="ECO:0000313" key="1">
    <source>
        <dbReference type="EMBL" id="GAH59386.1"/>
    </source>
</evidence>
<name>X1GNA4_9ZZZZ</name>
<feature type="non-terminal residue" evidence="1">
    <location>
        <position position="1"/>
    </location>
</feature>